<reference evidence="2 3" key="1">
    <citation type="journal article" date="2019" name="Sci. Rep.">
        <title>Orb-weaving spider Araneus ventricosus genome elucidates the spidroin gene catalogue.</title>
        <authorList>
            <person name="Kono N."/>
            <person name="Nakamura H."/>
            <person name="Ohtoshi R."/>
            <person name="Moran D.A.P."/>
            <person name="Shinohara A."/>
            <person name="Yoshida Y."/>
            <person name="Fujiwara M."/>
            <person name="Mori M."/>
            <person name="Tomita M."/>
            <person name="Arakawa K."/>
        </authorList>
    </citation>
    <scope>NUCLEOTIDE SEQUENCE [LARGE SCALE GENOMIC DNA]</scope>
</reference>
<accession>A0A4Y2KGE1</accession>
<dbReference type="OrthoDB" id="6434791at2759"/>
<gene>
    <name evidence="2" type="ORF">AVEN_222300_1</name>
</gene>
<sequence>MKPSKLRSMPNCSNHKGSSASMESVRAYRIFERSQCSHQLLYTDYYGHGDSKAYETVKDIYNDTTINKLECIGHIQKRVGTRLR</sequence>
<comment type="caution">
    <text evidence="2">The sequence shown here is derived from an EMBL/GenBank/DDBJ whole genome shotgun (WGS) entry which is preliminary data.</text>
</comment>
<dbReference type="Proteomes" id="UP000499080">
    <property type="component" value="Unassembled WGS sequence"/>
</dbReference>
<dbReference type="AlphaFoldDB" id="A0A4Y2KGE1"/>
<proteinExistence type="predicted"/>
<dbReference type="InterPro" id="IPR049012">
    <property type="entry name" value="Mutator_transp_dom"/>
</dbReference>
<organism evidence="2 3">
    <name type="scientific">Araneus ventricosus</name>
    <name type="common">Orbweaver spider</name>
    <name type="synonym">Epeira ventricosa</name>
    <dbReference type="NCBI Taxonomy" id="182803"/>
    <lineage>
        <taxon>Eukaryota</taxon>
        <taxon>Metazoa</taxon>
        <taxon>Ecdysozoa</taxon>
        <taxon>Arthropoda</taxon>
        <taxon>Chelicerata</taxon>
        <taxon>Arachnida</taxon>
        <taxon>Araneae</taxon>
        <taxon>Araneomorphae</taxon>
        <taxon>Entelegynae</taxon>
        <taxon>Araneoidea</taxon>
        <taxon>Araneidae</taxon>
        <taxon>Araneus</taxon>
    </lineage>
</organism>
<protein>
    <recommendedName>
        <fullName evidence="1">Mutator-like transposase domain-containing protein</fullName>
    </recommendedName>
</protein>
<evidence type="ECO:0000313" key="3">
    <source>
        <dbReference type="Proteomes" id="UP000499080"/>
    </source>
</evidence>
<feature type="domain" description="Mutator-like transposase" evidence="1">
    <location>
        <begin position="12"/>
        <end position="84"/>
    </location>
</feature>
<name>A0A4Y2KGE1_ARAVE</name>
<dbReference type="EMBL" id="BGPR01004537">
    <property type="protein sequence ID" value="GBN00657.1"/>
    <property type="molecule type" value="Genomic_DNA"/>
</dbReference>
<evidence type="ECO:0000313" key="2">
    <source>
        <dbReference type="EMBL" id="GBN00657.1"/>
    </source>
</evidence>
<dbReference type="Pfam" id="PF20700">
    <property type="entry name" value="Mutator"/>
    <property type="match status" value="1"/>
</dbReference>
<evidence type="ECO:0000259" key="1">
    <source>
        <dbReference type="Pfam" id="PF20700"/>
    </source>
</evidence>
<keyword evidence="3" id="KW-1185">Reference proteome</keyword>